<sequence>MERTSDPVTMDRICNRIMAGLYPMCKAGNSHPRPTDISSPKEAAR</sequence>
<protein>
    <submittedName>
        <fullName evidence="2">Uncharacterized protein</fullName>
    </submittedName>
</protein>
<dbReference type="Proteomes" id="UP000006512">
    <property type="component" value="Unassembled WGS sequence"/>
</dbReference>
<keyword evidence="3" id="KW-1185">Reference proteome</keyword>
<name>F4QSK9_9CAUL</name>
<reference evidence="3" key="1">
    <citation type="submission" date="2011-03" db="EMBL/GenBank/DDBJ databases">
        <title>Draft genome sequence of Brevundimonas diminuta.</title>
        <authorList>
            <person name="Brown P.J.B."/>
            <person name="Buechlein A."/>
            <person name="Hemmerich C."/>
            <person name="Brun Y.V."/>
        </authorList>
    </citation>
    <scope>NUCLEOTIDE SEQUENCE [LARGE SCALE GENOMIC DNA]</scope>
    <source>
        <strain evidence="3">C19</strain>
    </source>
</reference>
<organism evidence="2 3">
    <name type="scientific">Asticcacaulis biprosthecium C19</name>
    <dbReference type="NCBI Taxonomy" id="715226"/>
    <lineage>
        <taxon>Bacteria</taxon>
        <taxon>Pseudomonadati</taxon>
        <taxon>Pseudomonadota</taxon>
        <taxon>Alphaproteobacteria</taxon>
        <taxon>Caulobacterales</taxon>
        <taxon>Caulobacteraceae</taxon>
        <taxon>Asticcacaulis</taxon>
    </lineage>
</organism>
<dbReference type="HOGENOM" id="CLU_3195565_0_0_5"/>
<evidence type="ECO:0000313" key="2">
    <source>
        <dbReference type="EMBL" id="EGF89729.1"/>
    </source>
</evidence>
<dbReference type="AlphaFoldDB" id="F4QSK9"/>
<gene>
    <name evidence="2" type="ORF">ABI_41530</name>
</gene>
<proteinExistence type="predicted"/>
<evidence type="ECO:0000313" key="3">
    <source>
        <dbReference type="Proteomes" id="UP000006512"/>
    </source>
</evidence>
<feature type="region of interest" description="Disordered" evidence="1">
    <location>
        <begin position="26"/>
        <end position="45"/>
    </location>
</feature>
<evidence type="ECO:0000256" key="1">
    <source>
        <dbReference type="SAM" id="MobiDB-lite"/>
    </source>
</evidence>
<accession>F4QSK9</accession>
<dbReference type="EMBL" id="GL883080">
    <property type="protein sequence ID" value="EGF89729.1"/>
    <property type="molecule type" value="Genomic_DNA"/>
</dbReference>